<keyword evidence="2" id="KW-0560">Oxidoreductase</keyword>
<proteinExistence type="predicted"/>
<keyword evidence="1" id="KW-0285">Flavoprotein</keyword>
<dbReference type="EMBL" id="BAABCN010000002">
    <property type="protein sequence ID" value="GAA3870654.1"/>
    <property type="molecule type" value="Genomic_DNA"/>
</dbReference>
<dbReference type="PANTHER" id="PTHR48105">
    <property type="entry name" value="THIOREDOXIN REDUCTASE 1-RELATED-RELATED"/>
    <property type="match status" value="1"/>
</dbReference>
<evidence type="ECO:0000313" key="6">
    <source>
        <dbReference type="Proteomes" id="UP001501803"/>
    </source>
</evidence>
<dbReference type="InterPro" id="IPR050097">
    <property type="entry name" value="Ferredoxin-NADP_redctase_2"/>
</dbReference>
<evidence type="ECO:0000259" key="4">
    <source>
        <dbReference type="Pfam" id="PF07992"/>
    </source>
</evidence>
<comment type="caution">
    <text evidence="5">The sequence shown here is derived from an EMBL/GenBank/DDBJ whole genome shotgun (WGS) entry which is preliminary data.</text>
</comment>
<feature type="domain" description="FAD/NAD(P)-binding" evidence="4">
    <location>
        <begin position="5"/>
        <end position="317"/>
    </location>
</feature>
<evidence type="ECO:0000256" key="2">
    <source>
        <dbReference type="ARBA" id="ARBA00023002"/>
    </source>
</evidence>
<name>A0ABP7KA38_9MICO</name>
<dbReference type="Pfam" id="PF07992">
    <property type="entry name" value="Pyr_redox_2"/>
    <property type="match status" value="1"/>
</dbReference>
<accession>A0ABP7KA38</accession>
<sequence>MTAQYDVIIVGAGPAGLAAGLSLVRARRRTLLIDSNRPRNAATLHSHGFITRDGVSPLELRRIGREEFESYPAAEFHSGLVRSVTPIEVSPGELPSHEGATGGWTSVDLSDGSPRFRVTTRGLRGAPNLDVTARTVVIATGLIETLPALPSIRAWYGTNLHSCIDCDGYEKADAALALVGESNDLAERAVLISQWTTNLIVFTNGIGTVSDAEEARLLLRGIRVDRRRIVDIVGERGAMTGIELEDGEIVPREGGFVRPQWTPAIEYLAPLVAELQADAEGLIQVDEHGRTSIPGLYAAGDSTPPGPEQLMVAAGSGAHAAAMLNRDLLGPI</sequence>
<comment type="catalytic activity">
    <reaction evidence="3">
        <text>[thioredoxin]-dithiol + NADP(+) = [thioredoxin]-disulfide + NADPH + H(+)</text>
        <dbReference type="Rhea" id="RHEA:20345"/>
        <dbReference type="Rhea" id="RHEA-COMP:10698"/>
        <dbReference type="Rhea" id="RHEA-COMP:10700"/>
        <dbReference type="ChEBI" id="CHEBI:15378"/>
        <dbReference type="ChEBI" id="CHEBI:29950"/>
        <dbReference type="ChEBI" id="CHEBI:50058"/>
        <dbReference type="ChEBI" id="CHEBI:57783"/>
        <dbReference type="ChEBI" id="CHEBI:58349"/>
        <dbReference type="EC" id="1.8.1.9"/>
    </reaction>
</comment>
<keyword evidence="6" id="KW-1185">Reference proteome</keyword>
<evidence type="ECO:0000256" key="1">
    <source>
        <dbReference type="ARBA" id="ARBA00022630"/>
    </source>
</evidence>
<dbReference type="RefSeq" id="WP_345063466.1">
    <property type="nucleotide sequence ID" value="NZ_BAABCN010000002.1"/>
</dbReference>
<dbReference type="Gene3D" id="3.50.50.60">
    <property type="entry name" value="FAD/NAD(P)-binding domain"/>
    <property type="match status" value="2"/>
</dbReference>
<organism evidence="5 6">
    <name type="scientific">Leifsonia kafniensis</name>
    <dbReference type="NCBI Taxonomy" id="475957"/>
    <lineage>
        <taxon>Bacteria</taxon>
        <taxon>Bacillati</taxon>
        <taxon>Actinomycetota</taxon>
        <taxon>Actinomycetes</taxon>
        <taxon>Micrococcales</taxon>
        <taxon>Microbacteriaceae</taxon>
        <taxon>Leifsonia</taxon>
    </lineage>
</organism>
<dbReference type="InterPro" id="IPR036188">
    <property type="entry name" value="FAD/NAD-bd_sf"/>
</dbReference>
<gene>
    <name evidence="5" type="ORF">GCM10022381_12270</name>
</gene>
<protein>
    <submittedName>
        <fullName evidence="5">NAD(P)/FAD-dependent oxidoreductase</fullName>
    </submittedName>
</protein>
<dbReference type="Proteomes" id="UP001501803">
    <property type="component" value="Unassembled WGS sequence"/>
</dbReference>
<evidence type="ECO:0000256" key="3">
    <source>
        <dbReference type="ARBA" id="ARBA00048132"/>
    </source>
</evidence>
<reference evidence="6" key="1">
    <citation type="journal article" date="2019" name="Int. J. Syst. Evol. Microbiol.">
        <title>The Global Catalogue of Microorganisms (GCM) 10K type strain sequencing project: providing services to taxonomists for standard genome sequencing and annotation.</title>
        <authorList>
            <consortium name="The Broad Institute Genomics Platform"/>
            <consortium name="The Broad Institute Genome Sequencing Center for Infectious Disease"/>
            <person name="Wu L."/>
            <person name="Ma J."/>
        </authorList>
    </citation>
    <scope>NUCLEOTIDE SEQUENCE [LARGE SCALE GENOMIC DNA]</scope>
    <source>
        <strain evidence="6">JCM 17021</strain>
    </source>
</reference>
<evidence type="ECO:0000313" key="5">
    <source>
        <dbReference type="EMBL" id="GAA3870654.1"/>
    </source>
</evidence>
<dbReference type="PRINTS" id="PR00469">
    <property type="entry name" value="PNDRDTASEII"/>
</dbReference>
<dbReference type="SUPFAM" id="SSF51905">
    <property type="entry name" value="FAD/NAD(P)-binding domain"/>
    <property type="match status" value="1"/>
</dbReference>
<dbReference type="PRINTS" id="PR00368">
    <property type="entry name" value="FADPNR"/>
</dbReference>
<dbReference type="InterPro" id="IPR023753">
    <property type="entry name" value="FAD/NAD-binding_dom"/>
</dbReference>